<name>A0ABD2JNL1_9BILA</name>
<gene>
    <name evidence="2" type="ORF">niasHT_023769</name>
</gene>
<evidence type="ECO:0000313" key="2">
    <source>
        <dbReference type="EMBL" id="KAL3092210.1"/>
    </source>
</evidence>
<comment type="caution">
    <text evidence="2">The sequence shown here is derived from an EMBL/GenBank/DDBJ whole genome shotgun (WGS) entry which is preliminary data.</text>
</comment>
<feature type="compositionally biased region" description="Basic and acidic residues" evidence="1">
    <location>
        <begin position="38"/>
        <end position="53"/>
    </location>
</feature>
<dbReference type="Proteomes" id="UP001620626">
    <property type="component" value="Unassembled WGS sequence"/>
</dbReference>
<keyword evidence="3" id="KW-1185">Reference proteome</keyword>
<organism evidence="2 3">
    <name type="scientific">Heterodera trifolii</name>
    <dbReference type="NCBI Taxonomy" id="157864"/>
    <lineage>
        <taxon>Eukaryota</taxon>
        <taxon>Metazoa</taxon>
        <taxon>Ecdysozoa</taxon>
        <taxon>Nematoda</taxon>
        <taxon>Chromadorea</taxon>
        <taxon>Rhabditida</taxon>
        <taxon>Tylenchina</taxon>
        <taxon>Tylenchomorpha</taxon>
        <taxon>Tylenchoidea</taxon>
        <taxon>Heteroderidae</taxon>
        <taxon>Heteroderinae</taxon>
        <taxon>Heterodera</taxon>
    </lineage>
</organism>
<protein>
    <submittedName>
        <fullName evidence="2">Uncharacterized protein</fullName>
    </submittedName>
</protein>
<reference evidence="2 3" key="1">
    <citation type="submission" date="2024-10" db="EMBL/GenBank/DDBJ databases">
        <authorList>
            <person name="Kim D."/>
        </authorList>
    </citation>
    <scope>NUCLEOTIDE SEQUENCE [LARGE SCALE GENOMIC DNA]</scope>
    <source>
        <strain evidence="2">BH-2024</strain>
    </source>
</reference>
<accession>A0ABD2JNL1</accession>
<feature type="region of interest" description="Disordered" evidence="1">
    <location>
        <begin position="36"/>
        <end position="124"/>
    </location>
</feature>
<dbReference type="AlphaFoldDB" id="A0ABD2JNL1"/>
<dbReference type="EMBL" id="JBICBT010000927">
    <property type="protein sequence ID" value="KAL3092210.1"/>
    <property type="molecule type" value="Genomic_DNA"/>
</dbReference>
<evidence type="ECO:0000313" key="3">
    <source>
        <dbReference type="Proteomes" id="UP001620626"/>
    </source>
</evidence>
<proteinExistence type="predicted"/>
<sequence>MKRDMLAAKIQNPLTEQCLKMMDGMSYYALSAQLAARGTREEKSIPRGGEAKARGGGSGDESNGRRQASQPIAKRETEAPGKSIFLRGEMEKHKKHPGKSIVLPMGDRRVKKKKHPKELLTQKG</sequence>
<evidence type="ECO:0000256" key="1">
    <source>
        <dbReference type="SAM" id="MobiDB-lite"/>
    </source>
</evidence>